<evidence type="ECO:0000256" key="4">
    <source>
        <dbReference type="RuleBase" id="RU000363"/>
    </source>
</evidence>
<dbReference type="OrthoDB" id="1274115at2759"/>
<comment type="similarity">
    <text evidence="1 4">Belongs to the short-chain dehydrogenases/reductases (SDR) family.</text>
</comment>
<dbReference type="PRINTS" id="PR00080">
    <property type="entry name" value="SDRFAMILY"/>
</dbReference>
<gene>
    <name evidence="5" type="ORF">EXIGLDRAFT_809557</name>
</gene>
<dbReference type="PANTHER" id="PTHR43976">
    <property type="entry name" value="SHORT CHAIN DEHYDROGENASE"/>
    <property type="match status" value="1"/>
</dbReference>
<dbReference type="InterPro" id="IPR020904">
    <property type="entry name" value="Sc_DH/Rdtase_CS"/>
</dbReference>
<dbReference type="SUPFAM" id="SSF51735">
    <property type="entry name" value="NAD(P)-binding Rossmann-fold domains"/>
    <property type="match status" value="1"/>
</dbReference>
<dbReference type="PRINTS" id="PR00081">
    <property type="entry name" value="GDHRDH"/>
</dbReference>
<dbReference type="InterPro" id="IPR002347">
    <property type="entry name" value="SDR_fam"/>
</dbReference>
<dbReference type="InterPro" id="IPR051911">
    <property type="entry name" value="SDR_oxidoreductase"/>
</dbReference>
<organism evidence="5 6">
    <name type="scientific">Exidia glandulosa HHB12029</name>
    <dbReference type="NCBI Taxonomy" id="1314781"/>
    <lineage>
        <taxon>Eukaryota</taxon>
        <taxon>Fungi</taxon>
        <taxon>Dikarya</taxon>
        <taxon>Basidiomycota</taxon>
        <taxon>Agaricomycotina</taxon>
        <taxon>Agaricomycetes</taxon>
        <taxon>Auriculariales</taxon>
        <taxon>Exidiaceae</taxon>
        <taxon>Exidia</taxon>
    </lineage>
</organism>
<dbReference type="GO" id="GO:0016491">
    <property type="term" value="F:oxidoreductase activity"/>
    <property type="evidence" value="ECO:0007669"/>
    <property type="project" value="UniProtKB-KW"/>
</dbReference>
<reference evidence="5 6" key="1">
    <citation type="journal article" date="2016" name="Mol. Biol. Evol.">
        <title>Comparative Genomics of Early-Diverging Mushroom-Forming Fungi Provides Insights into the Origins of Lignocellulose Decay Capabilities.</title>
        <authorList>
            <person name="Nagy L.G."/>
            <person name="Riley R."/>
            <person name="Tritt A."/>
            <person name="Adam C."/>
            <person name="Daum C."/>
            <person name="Floudas D."/>
            <person name="Sun H."/>
            <person name="Yadav J.S."/>
            <person name="Pangilinan J."/>
            <person name="Larsson K.H."/>
            <person name="Matsuura K."/>
            <person name="Barry K."/>
            <person name="Labutti K."/>
            <person name="Kuo R."/>
            <person name="Ohm R.A."/>
            <person name="Bhattacharya S.S."/>
            <person name="Shirouzu T."/>
            <person name="Yoshinaga Y."/>
            <person name="Martin F.M."/>
            <person name="Grigoriev I.V."/>
            <person name="Hibbett D.S."/>
        </authorList>
    </citation>
    <scope>NUCLEOTIDE SEQUENCE [LARGE SCALE GENOMIC DNA]</scope>
    <source>
        <strain evidence="5 6">HHB12029</strain>
    </source>
</reference>
<accession>A0A165CTT1</accession>
<dbReference type="InParanoid" id="A0A165CTT1"/>
<evidence type="ECO:0000313" key="6">
    <source>
        <dbReference type="Proteomes" id="UP000077266"/>
    </source>
</evidence>
<evidence type="ECO:0000256" key="2">
    <source>
        <dbReference type="ARBA" id="ARBA00022857"/>
    </source>
</evidence>
<keyword evidence="6" id="KW-1185">Reference proteome</keyword>
<dbReference type="InterPro" id="IPR036291">
    <property type="entry name" value="NAD(P)-bd_dom_sf"/>
</dbReference>
<dbReference type="FunCoup" id="A0A165CTT1">
    <property type="interactions" value="385"/>
</dbReference>
<dbReference type="PANTHER" id="PTHR43976:SF16">
    <property type="entry name" value="SHORT-CHAIN DEHYDROGENASE_REDUCTASE FAMILY PROTEIN"/>
    <property type="match status" value="1"/>
</dbReference>
<dbReference type="Gene3D" id="3.40.50.720">
    <property type="entry name" value="NAD(P)-binding Rossmann-like Domain"/>
    <property type="match status" value="1"/>
</dbReference>
<evidence type="ECO:0000256" key="3">
    <source>
        <dbReference type="ARBA" id="ARBA00023002"/>
    </source>
</evidence>
<dbReference type="AlphaFoldDB" id="A0A165CTT1"/>
<keyword evidence="2" id="KW-0521">NADP</keyword>
<dbReference type="Proteomes" id="UP000077266">
    <property type="component" value="Unassembled WGS sequence"/>
</dbReference>
<dbReference type="Pfam" id="PF00106">
    <property type="entry name" value="adh_short"/>
    <property type="match status" value="1"/>
</dbReference>
<evidence type="ECO:0000313" key="5">
    <source>
        <dbReference type="EMBL" id="KZV83104.1"/>
    </source>
</evidence>
<dbReference type="STRING" id="1314781.A0A165CTT1"/>
<dbReference type="PROSITE" id="PS00061">
    <property type="entry name" value="ADH_SHORT"/>
    <property type="match status" value="1"/>
</dbReference>
<evidence type="ECO:0000256" key="1">
    <source>
        <dbReference type="ARBA" id="ARBA00006484"/>
    </source>
</evidence>
<name>A0A165CTT1_EXIGL</name>
<proteinExistence type="inferred from homology"/>
<dbReference type="EMBL" id="KV426288">
    <property type="protein sequence ID" value="KZV83104.1"/>
    <property type="molecule type" value="Genomic_DNA"/>
</dbReference>
<keyword evidence="3" id="KW-0560">Oxidoreductase</keyword>
<protein>
    <submittedName>
        <fullName evidence="5">NAD(P)-binding protein</fullName>
    </submittedName>
</protein>
<sequence>MAESPVWLITGASSGIGLAMLKHALSRGARVVAALRKPDVLAPLAHAYPSTQLLLAAVDVTSLETIHAVFALVQDHFGRLDVVFNNAGLGVVAEIESPDGMDYARKCFDVNVWGALEVSRAAVRFFREVNPPGVGGRLIQSGSKTGIQAIPCIGFYSASKYALEGFTEALASELQPEWAIKITIVQFGDFESKIAENSLFGAVPSAYIDETTGTPSTRVYLSQRTSTANKAEDAADRVWKLAQLETPPLRLVLGADAVRVMREKIAVLNDTVDTYESWSDNMLSG</sequence>